<organism evidence="1 2">
    <name type="scientific">Staphylococcus pseudintermedius</name>
    <dbReference type="NCBI Taxonomy" id="283734"/>
    <lineage>
        <taxon>Bacteria</taxon>
        <taxon>Bacillati</taxon>
        <taxon>Bacillota</taxon>
        <taxon>Bacilli</taxon>
        <taxon>Bacillales</taxon>
        <taxon>Staphylococcaceae</taxon>
        <taxon>Staphylococcus</taxon>
        <taxon>Staphylococcus intermedius group</taxon>
    </lineage>
</organism>
<reference evidence="1 2" key="1">
    <citation type="journal article" date="2018" name="Vet. Microbiol.">
        <title>Clonal diversity and geographic distribution of methicillin-resistant Staphylococcus pseudintermedius from Australian animals: Discovery of novel sequence types.</title>
        <authorList>
            <person name="Worthing K.A."/>
            <person name="Abraham S."/>
            <person name="Coombs G.W."/>
            <person name="Pang S."/>
            <person name="Saputra S."/>
            <person name="Jordan D."/>
            <person name="Trott D.J."/>
            <person name="Norris J.M."/>
        </authorList>
    </citation>
    <scope>NUCLEOTIDE SEQUENCE [LARGE SCALE GENOMIC DNA]</scope>
    <source>
        <strain evidence="1 2">ST71 3</strain>
    </source>
</reference>
<dbReference type="AlphaFoldDB" id="A0A317Z6T6"/>
<evidence type="ECO:0000313" key="1">
    <source>
        <dbReference type="EMBL" id="PWZ97940.1"/>
    </source>
</evidence>
<name>A0A317Z6T6_STAPS</name>
<dbReference type="EMBL" id="QEIV01001045">
    <property type="protein sequence ID" value="PWZ97940.1"/>
    <property type="molecule type" value="Genomic_DNA"/>
</dbReference>
<accession>A0A317Z6T6</accession>
<evidence type="ECO:0000313" key="2">
    <source>
        <dbReference type="Proteomes" id="UP000246351"/>
    </source>
</evidence>
<comment type="caution">
    <text evidence="1">The sequence shown here is derived from an EMBL/GenBank/DDBJ whole genome shotgun (WGS) entry which is preliminary data.</text>
</comment>
<dbReference type="InterPro" id="IPR008489">
    <property type="entry name" value="DUF771"/>
</dbReference>
<dbReference type="Proteomes" id="UP000246351">
    <property type="component" value="Unassembled WGS sequence"/>
</dbReference>
<sequence length="86" mass="10573">MAQQKNKEVANVSTKTFWYMEDLMIEVGRGRKWIKDNILNIPKFKKEIEEFSHYPINNNDEYIFVGSKMKKWLEDNFKEIERFKYM</sequence>
<dbReference type="Pfam" id="PF05595">
    <property type="entry name" value="DUF771"/>
    <property type="match status" value="1"/>
</dbReference>
<gene>
    <name evidence="1" type="ORF">DD924_10925</name>
</gene>
<protein>
    <submittedName>
        <fullName evidence="1">DUF771 domain-containing protein</fullName>
    </submittedName>
</protein>
<proteinExistence type="predicted"/>
<dbReference type="RefSeq" id="WP_096636706.1">
    <property type="nucleotide sequence ID" value="NZ_BAAFIN010000020.1"/>
</dbReference>